<dbReference type="AlphaFoldDB" id="A0A939QDA9"/>
<accession>A0A939QDA9</accession>
<evidence type="ECO:0000313" key="1">
    <source>
        <dbReference type="EMBL" id="MBO2990062.1"/>
    </source>
</evidence>
<name>A0A939QDA9_9MICO</name>
<dbReference type="Pfam" id="PF11452">
    <property type="entry name" value="DUF3000"/>
    <property type="match status" value="1"/>
</dbReference>
<proteinExistence type="predicted"/>
<sequence length="221" mass="23149">MGLSGNSSVPSVITTDRGLPEAFAGASEQLRRARYRSELLVREIAAPENIAPNAIAFAAGVRSGAVDAHATIDSPDGAGRLVLLHDPDSVAEWGGEFRIVCYAQAPLEIELGVDPFIVDVAWSWLIDALASRDAEYTAASGTATKTLSSGFGTLASQGDGAQLELRASWTPLGENLDDHAGAWSELLCLLAGLPHHEGVASLQAHAANRRPGSDRGLRSRG</sequence>
<dbReference type="Proteomes" id="UP000668403">
    <property type="component" value="Unassembled WGS sequence"/>
</dbReference>
<protein>
    <submittedName>
        <fullName evidence="1">DUF3000 domain-containing protein</fullName>
    </submittedName>
</protein>
<dbReference type="InterPro" id="IPR021555">
    <property type="entry name" value="DUF3000"/>
</dbReference>
<reference evidence="1" key="1">
    <citation type="submission" date="2021-03" db="EMBL/GenBank/DDBJ databases">
        <title>Leucobacter chromiisoli sp. nov., isolated from chromium-containing soil of chemical plant.</title>
        <authorList>
            <person name="Xu Z."/>
        </authorList>
    </citation>
    <scope>NUCLEOTIDE SEQUENCE</scope>
    <source>
        <strain evidence="1">K 70/01</strain>
    </source>
</reference>
<evidence type="ECO:0000313" key="2">
    <source>
        <dbReference type="Proteomes" id="UP000668403"/>
    </source>
</evidence>
<dbReference type="EMBL" id="JAGFBF010000005">
    <property type="protein sequence ID" value="MBO2990062.1"/>
    <property type="molecule type" value="Genomic_DNA"/>
</dbReference>
<gene>
    <name evidence="1" type="ORF">J4H85_08670</name>
</gene>
<keyword evidence="2" id="KW-1185">Reference proteome</keyword>
<comment type="caution">
    <text evidence="1">The sequence shown here is derived from an EMBL/GenBank/DDBJ whole genome shotgun (WGS) entry which is preliminary data.</text>
</comment>
<organism evidence="1 2">
    <name type="scientific">Leucobacter tardus</name>
    <dbReference type="NCBI Taxonomy" id="501483"/>
    <lineage>
        <taxon>Bacteria</taxon>
        <taxon>Bacillati</taxon>
        <taxon>Actinomycetota</taxon>
        <taxon>Actinomycetes</taxon>
        <taxon>Micrococcales</taxon>
        <taxon>Microbacteriaceae</taxon>
        <taxon>Leucobacter</taxon>
    </lineage>
</organism>